<dbReference type="InterPro" id="IPR011701">
    <property type="entry name" value="MFS"/>
</dbReference>
<reference evidence="6" key="2">
    <citation type="journal article" date="2023" name="IMA Fungus">
        <title>Comparative genomic study of the Penicillium genus elucidates a diverse pangenome and 15 lateral gene transfer events.</title>
        <authorList>
            <person name="Petersen C."/>
            <person name="Sorensen T."/>
            <person name="Nielsen M.R."/>
            <person name="Sondergaard T.E."/>
            <person name="Sorensen J.L."/>
            <person name="Fitzpatrick D.A."/>
            <person name="Frisvad J.C."/>
            <person name="Nielsen K.L."/>
        </authorList>
    </citation>
    <scope>NUCLEOTIDE SEQUENCE</scope>
    <source>
        <strain evidence="6">IBT 21472</strain>
    </source>
</reference>
<dbReference type="Pfam" id="PF07690">
    <property type="entry name" value="MFS_1"/>
    <property type="match status" value="1"/>
</dbReference>
<keyword evidence="7" id="KW-1185">Reference proteome</keyword>
<gene>
    <name evidence="6" type="ORF">N7476_009593</name>
</gene>
<dbReference type="Proteomes" id="UP001147746">
    <property type="component" value="Unassembled WGS sequence"/>
</dbReference>
<feature type="transmembrane region" description="Helical" evidence="5">
    <location>
        <begin position="495"/>
        <end position="517"/>
    </location>
</feature>
<sequence length="557" mass="60433">MTPETPSLKAHPSGFSMENSDLHDQTQRLSFPNLIAAYLCLCACYFISYLDMNSTTTALPTISTALSAGTTITWAGTAFLLGQTVFQPLYGRISDIAGRKPVLLASVGCIFLGDLLSGWARSALWLYITRALSGIGAGGISSLVAIIVSDLVSLKERGKYQGMVSIAIGLGALTGPFVAASLVQRGEDGWRWVFWVPSILALVCAVVLVFLLPLKPVVGSWREKVKKIDWFGVGASVTGIILLLIPINSGGSIWSWHSSLIIALLTLGGVFIVLFVFNEGLLAKIPLMPLRLFRKRSLTIMLISGALHDYVWQATQYFMPLYFQKIRGYSPLESATLILPYVLAQSLAGAASGPLMSRFARYSPVLRAGFLLWTLAAGLHLLFTQHTHVAIYVVVLAIEGVGVGFVHQPGLVAVQALSRPEDRAVATSTRNLLRSLGSVFGVAISTAVQNTAIQWNLRGTIPSDLLSEVLDGNWSTSDVSTEEYRSQILDAEMKGFRVVFIILIPLMCLCFAGNFFVVDTVLKGDVIEKAQEKTRTLDGRMVEHSSQNGCPDKQTEV</sequence>
<feature type="transmembrane region" description="Helical" evidence="5">
    <location>
        <begin position="192"/>
        <end position="218"/>
    </location>
</feature>
<feature type="transmembrane region" description="Helical" evidence="5">
    <location>
        <begin position="126"/>
        <end position="148"/>
    </location>
</feature>
<evidence type="ECO:0000256" key="3">
    <source>
        <dbReference type="ARBA" id="ARBA00022989"/>
    </source>
</evidence>
<feature type="transmembrane region" description="Helical" evidence="5">
    <location>
        <begin position="253"/>
        <end position="277"/>
    </location>
</feature>
<evidence type="ECO:0000313" key="6">
    <source>
        <dbReference type="EMBL" id="KAJ5302794.1"/>
    </source>
</evidence>
<dbReference type="Gene3D" id="1.20.1250.20">
    <property type="entry name" value="MFS general substrate transporter like domains"/>
    <property type="match status" value="2"/>
</dbReference>
<dbReference type="OrthoDB" id="6770063at2759"/>
<evidence type="ECO:0000256" key="4">
    <source>
        <dbReference type="ARBA" id="ARBA00023136"/>
    </source>
</evidence>
<feature type="transmembrane region" description="Helical" evidence="5">
    <location>
        <begin position="389"/>
        <end position="414"/>
    </location>
</feature>
<feature type="transmembrane region" description="Helical" evidence="5">
    <location>
        <begin position="230"/>
        <end position="247"/>
    </location>
</feature>
<dbReference type="SUPFAM" id="SSF103473">
    <property type="entry name" value="MFS general substrate transporter"/>
    <property type="match status" value="1"/>
</dbReference>
<organism evidence="6 7">
    <name type="scientific">Penicillium atrosanguineum</name>
    <dbReference type="NCBI Taxonomy" id="1132637"/>
    <lineage>
        <taxon>Eukaryota</taxon>
        <taxon>Fungi</taxon>
        <taxon>Dikarya</taxon>
        <taxon>Ascomycota</taxon>
        <taxon>Pezizomycotina</taxon>
        <taxon>Eurotiomycetes</taxon>
        <taxon>Eurotiomycetidae</taxon>
        <taxon>Eurotiales</taxon>
        <taxon>Aspergillaceae</taxon>
        <taxon>Penicillium</taxon>
    </lineage>
</organism>
<dbReference type="GO" id="GO:0022857">
    <property type="term" value="F:transmembrane transporter activity"/>
    <property type="evidence" value="ECO:0007669"/>
    <property type="project" value="InterPro"/>
</dbReference>
<dbReference type="InterPro" id="IPR036259">
    <property type="entry name" value="MFS_trans_sf"/>
</dbReference>
<dbReference type="AlphaFoldDB" id="A0A9W9PQI6"/>
<comment type="subcellular location">
    <subcellularLocation>
        <location evidence="1">Membrane</location>
        <topology evidence="1">Multi-pass membrane protein</topology>
    </subcellularLocation>
</comment>
<evidence type="ECO:0000256" key="2">
    <source>
        <dbReference type="ARBA" id="ARBA00022692"/>
    </source>
</evidence>
<keyword evidence="4 5" id="KW-0472">Membrane</keyword>
<comment type="caution">
    <text evidence="6">The sequence shown here is derived from an EMBL/GenBank/DDBJ whole genome shotgun (WGS) entry which is preliminary data.</text>
</comment>
<feature type="transmembrane region" description="Helical" evidence="5">
    <location>
        <begin position="160"/>
        <end position="180"/>
    </location>
</feature>
<keyword evidence="3 5" id="KW-1133">Transmembrane helix</keyword>
<feature type="transmembrane region" description="Helical" evidence="5">
    <location>
        <begin position="31"/>
        <end position="50"/>
    </location>
</feature>
<proteinExistence type="predicted"/>
<evidence type="ECO:0000313" key="7">
    <source>
        <dbReference type="Proteomes" id="UP001147746"/>
    </source>
</evidence>
<reference evidence="6" key="1">
    <citation type="submission" date="2022-12" db="EMBL/GenBank/DDBJ databases">
        <authorList>
            <person name="Petersen C."/>
        </authorList>
    </citation>
    <scope>NUCLEOTIDE SEQUENCE</scope>
    <source>
        <strain evidence="6">IBT 21472</strain>
    </source>
</reference>
<dbReference type="PANTHER" id="PTHR23501">
    <property type="entry name" value="MAJOR FACILITATOR SUPERFAMILY"/>
    <property type="match status" value="1"/>
</dbReference>
<evidence type="ECO:0000256" key="5">
    <source>
        <dbReference type="SAM" id="Phobius"/>
    </source>
</evidence>
<dbReference type="PROSITE" id="PS50850">
    <property type="entry name" value="MFS"/>
    <property type="match status" value="1"/>
</dbReference>
<protein>
    <submittedName>
        <fullName evidence="6">Major facilitator superfamily domain general substrate transporter</fullName>
    </submittedName>
</protein>
<dbReference type="EMBL" id="JAPZBO010000009">
    <property type="protein sequence ID" value="KAJ5302794.1"/>
    <property type="molecule type" value="Genomic_DNA"/>
</dbReference>
<accession>A0A9W9PQI6</accession>
<dbReference type="InterPro" id="IPR020846">
    <property type="entry name" value="MFS_dom"/>
</dbReference>
<dbReference type="GO" id="GO:0005886">
    <property type="term" value="C:plasma membrane"/>
    <property type="evidence" value="ECO:0007669"/>
    <property type="project" value="TreeGrafter"/>
</dbReference>
<evidence type="ECO:0000256" key="1">
    <source>
        <dbReference type="ARBA" id="ARBA00004141"/>
    </source>
</evidence>
<feature type="transmembrane region" description="Helical" evidence="5">
    <location>
        <begin position="102"/>
        <end position="120"/>
    </location>
</feature>
<keyword evidence="2 5" id="KW-0812">Transmembrane</keyword>
<dbReference type="PANTHER" id="PTHR23501:SF78">
    <property type="entry name" value="MAJOR FACILITATOR SUPERFAMILY (MFS) PROFILE DOMAIN-CONTAINING PROTEIN-RELATED"/>
    <property type="match status" value="1"/>
</dbReference>
<feature type="transmembrane region" description="Helical" evidence="5">
    <location>
        <begin position="365"/>
        <end position="383"/>
    </location>
</feature>
<name>A0A9W9PQI6_9EURO</name>
<feature type="transmembrane region" description="Helical" evidence="5">
    <location>
        <begin position="62"/>
        <end position="81"/>
    </location>
</feature>